<sequence>MQPDELRHLTRLQRQAAQLARGLAAGPPHHAEGSDSTGTVHIRLGPNGIPAEIRIRAGWRERLEPGRLAEAVMEANTDAVRHAMQALELAAEPKPSFDHEEETQAAPDITMPAGHVRDSNQLAEDAIEHLRAAQAQSAAAPPTVQGQDDTRHVTVRLAPGGLTACTIAPDWAKHHDGPAISAALAAALHDAAGKLPAGPPAALHRDDLVGDALATLISLTATPPRQGGNP</sequence>
<evidence type="ECO:0000313" key="3">
    <source>
        <dbReference type="Proteomes" id="UP001596548"/>
    </source>
</evidence>
<accession>A0ABW2HXV6</accession>
<comment type="caution">
    <text evidence="2">The sequence shown here is derived from an EMBL/GenBank/DDBJ whole genome shotgun (WGS) entry which is preliminary data.</text>
</comment>
<protein>
    <recommendedName>
        <fullName evidence="4">YbaB/EbfC DNA-binding family protein</fullName>
    </recommendedName>
</protein>
<dbReference type="InterPro" id="IPR036894">
    <property type="entry name" value="YbaB-like_sf"/>
</dbReference>
<gene>
    <name evidence="2" type="ORF">ACFQS1_25515</name>
</gene>
<dbReference type="RefSeq" id="WP_378972863.1">
    <property type="nucleotide sequence ID" value="NZ_JBHTBJ010000022.1"/>
</dbReference>
<dbReference type="Gene3D" id="3.30.1310.10">
    <property type="entry name" value="Nucleoid-associated protein YbaB-like domain"/>
    <property type="match status" value="1"/>
</dbReference>
<evidence type="ECO:0008006" key="4">
    <source>
        <dbReference type="Google" id="ProtNLM"/>
    </source>
</evidence>
<feature type="region of interest" description="Disordered" evidence="1">
    <location>
        <begin position="18"/>
        <end position="40"/>
    </location>
</feature>
<dbReference type="Proteomes" id="UP001596548">
    <property type="component" value="Unassembled WGS sequence"/>
</dbReference>
<evidence type="ECO:0000256" key="1">
    <source>
        <dbReference type="SAM" id="MobiDB-lite"/>
    </source>
</evidence>
<organism evidence="2 3">
    <name type="scientific">Paractinoplanes rhizophilus</name>
    <dbReference type="NCBI Taxonomy" id="1416877"/>
    <lineage>
        <taxon>Bacteria</taxon>
        <taxon>Bacillati</taxon>
        <taxon>Actinomycetota</taxon>
        <taxon>Actinomycetes</taxon>
        <taxon>Micromonosporales</taxon>
        <taxon>Micromonosporaceae</taxon>
        <taxon>Paractinoplanes</taxon>
    </lineage>
</organism>
<name>A0ABW2HXV6_9ACTN</name>
<reference evidence="3" key="1">
    <citation type="journal article" date="2019" name="Int. J. Syst. Evol. Microbiol.">
        <title>The Global Catalogue of Microorganisms (GCM) 10K type strain sequencing project: providing services to taxonomists for standard genome sequencing and annotation.</title>
        <authorList>
            <consortium name="The Broad Institute Genomics Platform"/>
            <consortium name="The Broad Institute Genome Sequencing Center for Infectious Disease"/>
            <person name="Wu L."/>
            <person name="Ma J."/>
        </authorList>
    </citation>
    <scope>NUCLEOTIDE SEQUENCE [LARGE SCALE GENOMIC DNA]</scope>
    <source>
        <strain evidence="3">XZYJT-10</strain>
    </source>
</reference>
<dbReference type="EMBL" id="JBHTBJ010000022">
    <property type="protein sequence ID" value="MFC7277365.1"/>
    <property type="molecule type" value="Genomic_DNA"/>
</dbReference>
<proteinExistence type="predicted"/>
<evidence type="ECO:0000313" key="2">
    <source>
        <dbReference type="EMBL" id="MFC7277365.1"/>
    </source>
</evidence>
<keyword evidence="3" id="KW-1185">Reference proteome</keyword>